<evidence type="ECO:0000313" key="1">
    <source>
        <dbReference type="EMBL" id="KAF7344721.1"/>
    </source>
</evidence>
<comment type="caution">
    <text evidence="1">The sequence shown here is derived from an EMBL/GenBank/DDBJ whole genome shotgun (WGS) entry which is preliminary data.</text>
</comment>
<proteinExistence type="predicted"/>
<sequence>MAPSSPATANKILEYTVVAANALHDIATASQIPFLSRVCALILPIISMVQSARFQRERCLCIVEEIHHSLCALTSLAIHSDHIQAPEMLNQIAQYTGTLQKLDACLRSLRELGTIKRLFKQGEIAAQLDTCEMELRTLLGIFTAKQTVRLTTALDQLNVDTETRHQELLELIASQSSSCETVSLIGRSSSNVSSGTFSLLPYNYVQFDTGRDA</sequence>
<accession>A0A8H6XQP0</accession>
<gene>
    <name evidence="1" type="ORF">MVEN_01632800</name>
</gene>
<dbReference type="EMBL" id="JACAZI010000014">
    <property type="protein sequence ID" value="KAF7344721.1"/>
    <property type="molecule type" value="Genomic_DNA"/>
</dbReference>
<dbReference type="Gene3D" id="1.20.930.20">
    <property type="entry name" value="Adaptor protein Cbl, N-terminal domain"/>
    <property type="match status" value="1"/>
</dbReference>
<dbReference type="InterPro" id="IPR059179">
    <property type="entry name" value="MLKL-like_MCAfunc"/>
</dbReference>
<keyword evidence="2" id="KW-1185">Reference proteome</keyword>
<dbReference type="CDD" id="cd21037">
    <property type="entry name" value="MLKL_NTD"/>
    <property type="match status" value="1"/>
</dbReference>
<reference evidence="1" key="1">
    <citation type="submission" date="2020-05" db="EMBL/GenBank/DDBJ databases">
        <title>Mycena genomes resolve the evolution of fungal bioluminescence.</title>
        <authorList>
            <person name="Tsai I.J."/>
        </authorList>
    </citation>
    <scope>NUCLEOTIDE SEQUENCE</scope>
    <source>
        <strain evidence="1">CCC161011</strain>
    </source>
</reference>
<protein>
    <submittedName>
        <fullName evidence="1">CTLH domain-containing protein</fullName>
    </submittedName>
</protein>
<dbReference type="Proteomes" id="UP000620124">
    <property type="component" value="Unassembled WGS sequence"/>
</dbReference>
<evidence type="ECO:0000313" key="2">
    <source>
        <dbReference type="Proteomes" id="UP000620124"/>
    </source>
</evidence>
<dbReference type="OrthoDB" id="3015449at2759"/>
<dbReference type="AlphaFoldDB" id="A0A8H6XQP0"/>
<organism evidence="1 2">
    <name type="scientific">Mycena venus</name>
    <dbReference type="NCBI Taxonomy" id="2733690"/>
    <lineage>
        <taxon>Eukaryota</taxon>
        <taxon>Fungi</taxon>
        <taxon>Dikarya</taxon>
        <taxon>Basidiomycota</taxon>
        <taxon>Agaricomycotina</taxon>
        <taxon>Agaricomycetes</taxon>
        <taxon>Agaricomycetidae</taxon>
        <taxon>Agaricales</taxon>
        <taxon>Marasmiineae</taxon>
        <taxon>Mycenaceae</taxon>
        <taxon>Mycena</taxon>
    </lineage>
</organism>
<dbReference type="GO" id="GO:0007166">
    <property type="term" value="P:cell surface receptor signaling pathway"/>
    <property type="evidence" value="ECO:0007669"/>
    <property type="project" value="InterPro"/>
</dbReference>
<dbReference type="InterPro" id="IPR036537">
    <property type="entry name" value="Adaptor_Cbl_N_dom_sf"/>
</dbReference>
<name>A0A8H6XQP0_9AGAR</name>